<dbReference type="RefSeq" id="WP_055208880.1">
    <property type="nucleotide sequence ID" value="NZ_CZBO01000010.1"/>
</dbReference>
<gene>
    <name evidence="3" type="primary">feoA</name>
    <name evidence="3" type="ORF">ERS852568_02811</name>
</gene>
<evidence type="ECO:0000313" key="3">
    <source>
        <dbReference type="EMBL" id="CUQ31630.1"/>
    </source>
</evidence>
<dbReference type="SMART" id="SM00899">
    <property type="entry name" value="FeoA"/>
    <property type="match status" value="1"/>
</dbReference>
<dbReference type="PANTHER" id="PTHR42954:SF2">
    <property type="entry name" value="FE(2+) TRANSPORT PROTEIN A"/>
    <property type="match status" value="1"/>
</dbReference>
<dbReference type="Pfam" id="PF04023">
    <property type="entry name" value="FeoA"/>
    <property type="match status" value="1"/>
</dbReference>
<sequence length="74" mass="8355">MKLKEASLDSLVRVMNINAKGELRRRFFDLGIIEGTDIEVLFKGPFGDPVAYLIRGTVIALREEDSEKIEVIDC</sequence>
<accession>A0A174VI31</accession>
<evidence type="ECO:0000256" key="1">
    <source>
        <dbReference type="ARBA" id="ARBA00023004"/>
    </source>
</evidence>
<protein>
    <submittedName>
        <fullName evidence="3">Ferrous iron transport protein A</fullName>
    </submittedName>
</protein>
<dbReference type="InterPro" id="IPR038157">
    <property type="entry name" value="FeoA_core_dom"/>
</dbReference>
<dbReference type="InterPro" id="IPR008988">
    <property type="entry name" value="Transcriptional_repressor_C"/>
</dbReference>
<proteinExistence type="predicted"/>
<dbReference type="InterPro" id="IPR052713">
    <property type="entry name" value="FeoA"/>
</dbReference>
<dbReference type="PANTHER" id="PTHR42954">
    <property type="entry name" value="FE(2+) TRANSPORT PROTEIN A"/>
    <property type="match status" value="1"/>
</dbReference>
<keyword evidence="1" id="KW-0408">Iron</keyword>
<dbReference type="Proteomes" id="UP000095563">
    <property type="component" value="Unassembled WGS sequence"/>
</dbReference>
<dbReference type="AlphaFoldDB" id="A0A174VI31"/>
<organism evidence="3 4">
    <name type="scientific">Clostridium baratii</name>
    <dbReference type="NCBI Taxonomy" id="1561"/>
    <lineage>
        <taxon>Bacteria</taxon>
        <taxon>Bacillati</taxon>
        <taxon>Bacillota</taxon>
        <taxon>Clostridia</taxon>
        <taxon>Eubacteriales</taxon>
        <taxon>Clostridiaceae</taxon>
        <taxon>Clostridium</taxon>
    </lineage>
</organism>
<feature type="domain" description="Ferrous iron transporter FeoA-like" evidence="2">
    <location>
        <begin position="1"/>
        <end position="73"/>
    </location>
</feature>
<evidence type="ECO:0000259" key="2">
    <source>
        <dbReference type="SMART" id="SM00899"/>
    </source>
</evidence>
<dbReference type="Gene3D" id="2.30.30.90">
    <property type="match status" value="1"/>
</dbReference>
<dbReference type="InterPro" id="IPR007167">
    <property type="entry name" value="Fe-transptr_FeoA-like"/>
</dbReference>
<name>A0A174VI31_9CLOT</name>
<dbReference type="EMBL" id="CZBO01000010">
    <property type="protein sequence ID" value="CUQ31630.1"/>
    <property type="molecule type" value="Genomic_DNA"/>
</dbReference>
<dbReference type="SUPFAM" id="SSF50037">
    <property type="entry name" value="C-terminal domain of transcriptional repressors"/>
    <property type="match status" value="1"/>
</dbReference>
<evidence type="ECO:0000313" key="4">
    <source>
        <dbReference type="Proteomes" id="UP000095563"/>
    </source>
</evidence>
<reference evidence="3 4" key="1">
    <citation type="submission" date="2015-09" db="EMBL/GenBank/DDBJ databases">
        <authorList>
            <consortium name="Pathogen Informatics"/>
        </authorList>
    </citation>
    <scope>NUCLEOTIDE SEQUENCE [LARGE SCALE GENOMIC DNA]</scope>
    <source>
        <strain evidence="3 4">2789STDY5834956</strain>
    </source>
</reference>
<dbReference type="GO" id="GO:0046914">
    <property type="term" value="F:transition metal ion binding"/>
    <property type="evidence" value="ECO:0007669"/>
    <property type="project" value="InterPro"/>
</dbReference>